<dbReference type="GO" id="GO:0047444">
    <property type="term" value="F:N-acylneuraminate-9-phosphate synthase activity"/>
    <property type="evidence" value="ECO:0007669"/>
    <property type="project" value="TreeGrafter"/>
</dbReference>
<dbReference type="InterPro" id="IPR006190">
    <property type="entry name" value="SAF_AFP_Neu5Ac"/>
</dbReference>
<sequence>MEDIQIANRIIGDNHPPFVIAEMSGNHNRSIDRAFAIVKAAKEAGAHAIKLQTYTPDTMTIDHRGGLFEIKDENSLWKGRNLYELYQEAMTPYEWHKPIFDYAKELGIICFSTPFDEHAVDMLDELGVPCHKVASFENNDHPLLRKIAKSNKPVIMSSGVSTLAGLDEGVSVLRDNGCKDLVLLKCTSSYPSSPENTNLATIPHMKQLFNCHVGLSDHTMGVGAAVASVALGARVIEKHFCLSRAEGGVDSAFSLEPDEFKSLVIEAERAFLAIGNIQYGIQNAERKSLNFKRSVYVVKDIAAGEIFTKENIRIIRPGDGLHPKFYEQLIGSKSNRNLKRGEPFTWDNSY</sequence>
<dbReference type="PANTHER" id="PTHR42966">
    <property type="entry name" value="N-ACETYLNEURAMINATE SYNTHASE"/>
    <property type="match status" value="1"/>
</dbReference>
<keyword evidence="3" id="KW-1185">Reference proteome</keyword>
<accession>A0A1I0NPN4</accession>
<dbReference type="STRING" id="29529.SAMN04488122_0299"/>
<dbReference type="SUPFAM" id="SSF51569">
    <property type="entry name" value="Aldolase"/>
    <property type="match status" value="1"/>
</dbReference>
<dbReference type="InterPro" id="IPR013132">
    <property type="entry name" value="PseI/NeuA/B-like_N"/>
</dbReference>
<dbReference type="Proteomes" id="UP000199310">
    <property type="component" value="Unassembled WGS sequence"/>
</dbReference>
<evidence type="ECO:0000313" key="3">
    <source>
        <dbReference type="Proteomes" id="UP000199310"/>
    </source>
</evidence>
<dbReference type="RefSeq" id="WP_089889604.1">
    <property type="nucleotide sequence ID" value="NZ_FOJG01000001.1"/>
</dbReference>
<gene>
    <name evidence="2" type="ORF">SAMN04488122_0299</name>
</gene>
<dbReference type="CDD" id="cd11615">
    <property type="entry name" value="SAF_NeuB_like"/>
    <property type="match status" value="1"/>
</dbReference>
<proteinExistence type="predicted"/>
<dbReference type="Pfam" id="PF08666">
    <property type="entry name" value="SAF"/>
    <property type="match status" value="1"/>
</dbReference>
<dbReference type="EMBL" id="FOJG01000001">
    <property type="protein sequence ID" value="SEW03360.1"/>
    <property type="molecule type" value="Genomic_DNA"/>
</dbReference>
<dbReference type="GO" id="GO:0016051">
    <property type="term" value="P:carbohydrate biosynthetic process"/>
    <property type="evidence" value="ECO:0007669"/>
    <property type="project" value="InterPro"/>
</dbReference>
<name>A0A1I0NPN4_9BACT</name>
<dbReference type="InterPro" id="IPR013785">
    <property type="entry name" value="Aldolase_TIM"/>
</dbReference>
<reference evidence="3" key="1">
    <citation type="submission" date="2016-10" db="EMBL/GenBank/DDBJ databases">
        <authorList>
            <person name="Varghese N."/>
            <person name="Submissions S."/>
        </authorList>
    </citation>
    <scope>NUCLEOTIDE SEQUENCE [LARGE SCALE GENOMIC DNA]</scope>
    <source>
        <strain evidence="3">DSM 3695</strain>
    </source>
</reference>
<dbReference type="NCBIfam" id="TIGR03586">
    <property type="entry name" value="PseI"/>
    <property type="match status" value="1"/>
</dbReference>
<dbReference type="Gene3D" id="3.90.1210.10">
    <property type="entry name" value="Antifreeze-like/N-acetylneuraminic acid synthase C-terminal domain"/>
    <property type="match status" value="1"/>
</dbReference>
<dbReference type="SUPFAM" id="SSF51269">
    <property type="entry name" value="AFP III-like domain"/>
    <property type="match status" value="1"/>
</dbReference>
<dbReference type="AlphaFoldDB" id="A0A1I0NPN4"/>
<organism evidence="2 3">
    <name type="scientific">Chitinophaga arvensicola</name>
    <dbReference type="NCBI Taxonomy" id="29529"/>
    <lineage>
        <taxon>Bacteria</taxon>
        <taxon>Pseudomonadati</taxon>
        <taxon>Bacteroidota</taxon>
        <taxon>Chitinophagia</taxon>
        <taxon>Chitinophagales</taxon>
        <taxon>Chitinophagaceae</taxon>
        <taxon>Chitinophaga</taxon>
    </lineage>
</organism>
<dbReference type="InterPro" id="IPR036732">
    <property type="entry name" value="AFP_Neu5c_C_sf"/>
</dbReference>
<dbReference type="PANTHER" id="PTHR42966:SF2">
    <property type="entry name" value="PSEUDAMINIC ACID SYNTHASE"/>
    <property type="match status" value="1"/>
</dbReference>
<dbReference type="InterPro" id="IPR051690">
    <property type="entry name" value="PseI-like"/>
</dbReference>
<protein>
    <submittedName>
        <fullName evidence="2">N-acetylneuraminate synthase</fullName>
    </submittedName>
</protein>
<dbReference type="InterPro" id="IPR020030">
    <property type="entry name" value="Pseudaminic_synth_PseI"/>
</dbReference>
<evidence type="ECO:0000259" key="1">
    <source>
        <dbReference type="PROSITE" id="PS50844"/>
    </source>
</evidence>
<dbReference type="Pfam" id="PF03102">
    <property type="entry name" value="NeuB"/>
    <property type="match status" value="1"/>
</dbReference>
<dbReference type="InterPro" id="IPR057736">
    <property type="entry name" value="SAF_PseI/NeuA/NeuB"/>
</dbReference>
<dbReference type="Gene3D" id="3.20.20.70">
    <property type="entry name" value="Aldolase class I"/>
    <property type="match status" value="1"/>
</dbReference>
<dbReference type="SMART" id="SM00858">
    <property type="entry name" value="SAF"/>
    <property type="match status" value="1"/>
</dbReference>
<feature type="domain" description="AFP-like" evidence="1">
    <location>
        <begin position="294"/>
        <end position="350"/>
    </location>
</feature>
<dbReference type="InterPro" id="IPR013974">
    <property type="entry name" value="SAF"/>
</dbReference>
<evidence type="ECO:0000313" key="2">
    <source>
        <dbReference type="EMBL" id="SEW03360.1"/>
    </source>
</evidence>
<dbReference type="PROSITE" id="PS50844">
    <property type="entry name" value="AFP_LIKE"/>
    <property type="match status" value="1"/>
</dbReference>
<dbReference type="OrthoDB" id="9814210at2"/>